<evidence type="ECO:0000256" key="8">
    <source>
        <dbReference type="PROSITE-ProRule" id="PRU00076"/>
    </source>
</evidence>
<dbReference type="InterPro" id="IPR001881">
    <property type="entry name" value="EGF-like_Ca-bd_dom"/>
</dbReference>
<dbReference type="FunFam" id="2.10.25.10:FF:000092">
    <property type="entry name" value="Neurogenic locus notch protein 1"/>
    <property type="match status" value="1"/>
</dbReference>
<feature type="domain" description="EGF-like" evidence="9">
    <location>
        <begin position="44"/>
        <end position="83"/>
    </location>
</feature>
<keyword evidence="7" id="KW-0675">Receptor</keyword>
<evidence type="ECO:0000256" key="1">
    <source>
        <dbReference type="ARBA" id="ARBA00005847"/>
    </source>
</evidence>
<keyword evidence="4" id="KW-0732">Signal</keyword>
<feature type="disulfide bond" evidence="8">
    <location>
        <begin position="131"/>
        <end position="148"/>
    </location>
</feature>
<evidence type="ECO:0000256" key="5">
    <source>
        <dbReference type="ARBA" id="ARBA00022737"/>
    </source>
</evidence>
<dbReference type="SMART" id="SM00181">
    <property type="entry name" value="EGF"/>
    <property type="match status" value="4"/>
</dbReference>
<dbReference type="FunFam" id="2.10.25.10:FF:000136">
    <property type="entry name" value="Neurogenic locus notch 1"/>
    <property type="match status" value="1"/>
</dbReference>
<evidence type="ECO:0000256" key="6">
    <source>
        <dbReference type="ARBA" id="ARBA00023157"/>
    </source>
</evidence>
<dbReference type="FunFam" id="2.10.25.10:FF:000080">
    <property type="entry name" value="Neurogenic locus notch 1"/>
    <property type="match status" value="1"/>
</dbReference>
<comment type="caution">
    <text evidence="8">Lacks conserved residue(s) required for the propagation of feature annotation.</text>
</comment>
<dbReference type="InterPro" id="IPR018097">
    <property type="entry name" value="EGF_Ca-bd_CS"/>
</dbReference>
<dbReference type="PROSITE" id="PS01187">
    <property type="entry name" value="EGF_CA"/>
    <property type="match status" value="1"/>
</dbReference>
<dbReference type="InterPro" id="IPR013032">
    <property type="entry name" value="EGF-like_CS"/>
</dbReference>
<dbReference type="Proteomes" id="UP000005408">
    <property type="component" value="Unassembled WGS sequence"/>
</dbReference>
<keyword evidence="11" id="KW-1185">Reference proteome</keyword>
<dbReference type="PROSITE" id="PS50026">
    <property type="entry name" value="EGF_3"/>
    <property type="match status" value="4"/>
</dbReference>
<feature type="domain" description="EGF-like" evidence="9">
    <location>
        <begin position="122"/>
        <end position="160"/>
    </location>
</feature>
<evidence type="ECO:0000259" key="9">
    <source>
        <dbReference type="PROSITE" id="PS50026"/>
    </source>
</evidence>
<dbReference type="SMART" id="SM00179">
    <property type="entry name" value="EGF_CA"/>
    <property type="match status" value="3"/>
</dbReference>
<organism evidence="10 11">
    <name type="scientific">Magallana gigas</name>
    <name type="common">Pacific oyster</name>
    <name type="synonym">Crassostrea gigas</name>
    <dbReference type="NCBI Taxonomy" id="29159"/>
    <lineage>
        <taxon>Eukaryota</taxon>
        <taxon>Metazoa</taxon>
        <taxon>Spiralia</taxon>
        <taxon>Lophotrochozoa</taxon>
        <taxon>Mollusca</taxon>
        <taxon>Bivalvia</taxon>
        <taxon>Autobranchia</taxon>
        <taxon>Pteriomorphia</taxon>
        <taxon>Ostreida</taxon>
        <taxon>Ostreoidea</taxon>
        <taxon>Ostreidae</taxon>
        <taxon>Magallana</taxon>
    </lineage>
</organism>
<dbReference type="PRINTS" id="PR00010">
    <property type="entry name" value="EGFBLOOD"/>
</dbReference>
<evidence type="ECO:0000313" key="10">
    <source>
        <dbReference type="EnsemblMetazoa" id="G27715.2:cds"/>
    </source>
</evidence>
<keyword evidence="2" id="KW-0217">Developmental protein</keyword>
<feature type="domain" description="EGF-like" evidence="9">
    <location>
        <begin position="85"/>
        <end position="121"/>
    </location>
</feature>
<comment type="similarity">
    <text evidence="1">Belongs to the NOTCH family.</text>
</comment>
<keyword evidence="3 8" id="KW-0245">EGF-like domain</keyword>
<dbReference type="PANTHER" id="PTHR24049">
    <property type="entry name" value="CRUMBS FAMILY MEMBER"/>
    <property type="match status" value="1"/>
</dbReference>
<evidence type="ECO:0000256" key="7">
    <source>
        <dbReference type="ARBA" id="ARBA00023170"/>
    </source>
</evidence>
<dbReference type="InterPro" id="IPR000152">
    <property type="entry name" value="EGF-type_Asp/Asn_hydroxyl_site"/>
</dbReference>
<dbReference type="Pfam" id="PF12661">
    <property type="entry name" value="hEGF"/>
    <property type="match status" value="1"/>
</dbReference>
<dbReference type="FunFam" id="2.10.25.10:FF:000125">
    <property type="entry name" value="Neurogenic locus notch protein-like"/>
    <property type="match status" value="1"/>
</dbReference>
<sequence length="176" mass="19266">MHCETNVDDCVNSRCANGSTCVDQVNSYTCRCPPTLTGQFCEKDVDECRLYPNICKNGATCLNHPVGNYTCICVNGWTGRDCSINIDDCKDNPCYNGGTCHDKVGYYYCDCPHGKTGLRCHLEDACTSSPCHEGASCETSPINGDPICSCKKGWTGNDCSMDVNECHESEYCPLFT</sequence>
<dbReference type="InterPro" id="IPR051022">
    <property type="entry name" value="Notch_Cell-Fate_Det"/>
</dbReference>
<dbReference type="PROSITE" id="PS01186">
    <property type="entry name" value="EGF_2"/>
    <property type="match status" value="2"/>
</dbReference>
<dbReference type="Gene3D" id="2.10.25.10">
    <property type="entry name" value="Laminin"/>
    <property type="match status" value="4"/>
</dbReference>
<dbReference type="SUPFAM" id="SSF57196">
    <property type="entry name" value="EGF/Laminin"/>
    <property type="match status" value="4"/>
</dbReference>
<reference evidence="10" key="1">
    <citation type="submission" date="2022-08" db="UniProtKB">
        <authorList>
            <consortium name="EnsemblMetazoa"/>
        </authorList>
    </citation>
    <scope>IDENTIFICATION</scope>
    <source>
        <strain evidence="10">05x7-T-G4-1.051#20</strain>
    </source>
</reference>
<evidence type="ECO:0000256" key="3">
    <source>
        <dbReference type="ARBA" id="ARBA00022536"/>
    </source>
</evidence>
<dbReference type="PROSITE" id="PS00010">
    <property type="entry name" value="ASX_HYDROXYL"/>
    <property type="match status" value="2"/>
</dbReference>
<proteinExistence type="inferred from homology"/>
<evidence type="ECO:0000313" key="11">
    <source>
        <dbReference type="Proteomes" id="UP000005408"/>
    </source>
</evidence>
<protein>
    <recommendedName>
        <fullName evidence="9">EGF-like domain-containing protein</fullName>
    </recommendedName>
</protein>
<dbReference type="AlphaFoldDB" id="A0A8W8LEN2"/>
<dbReference type="PROSITE" id="PS00022">
    <property type="entry name" value="EGF_1"/>
    <property type="match status" value="4"/>
</dbReference>
<dbReference type="Pfam" id="PF00008">
    <property type="entry name" value="EGF"/>
    <property type="match status" value="3"/>
</dbReference>
<feature type="disulfide bond" evidence="8">
    <location>
        <begin position="111"/>
        <end position="120"/>
    </location>
</feature>
<accession>A0A8W8LEN2</accession>
<feature type="disulfide bond" evidence="8">
    <location>
        <begin position="73"/>
        <end position="82"/>
    </location>
</feature>
<dbReference type="CDD" id="cd00054">
    <property type="entry name" value="EGF_CA"/>
    <property type="match status" value="3"/>
</dbReference>
<evidence type="ECO:0000256" key="4">
    <source>
        <dbReference type="ARBA" id="ARBA00022729"/>
    </source>
</evidence>
<evidence type="ECO:0000256" key="2">
    <source>
        <dbReference type="ARBA" id="ARBA00022473"/>
    </source>
</evidence>
<keyword evidence="5" id="KW-0677">Repeat</keyword>
<dbReference type="GO" id="GO:0005509">
    <property type="term" value="F:calcium ion binding"/>
    <property type="evidence" value="ECO:0007669"/>
    <property type="project" value="InterPro"/>
</dbReference>
<feature type="disulfide bond" evidence="8">
    <location>
        <begin position="32"/>
        <end position="41"/>
    </location>
</feature>
<feature type="domain" description="EGF-like" evidence="9">
    <location>
        <begin position="6"/>
        <end position="42"/>
    </location>
</feature>
<dbReference type="PANTHER" id="PTHR24049:SF30">
    <property type="match status" value="1"/>
</dbReference>
<keyword evidence="6 8" id="KW-1015">Disulfide bond</keyword>
<dbReference type="EnsemblMetazoa" id="G27715.2">
    <property type="protein sequence ID" value="G27715.2:cds"/>
    <property type="gene ID" value="G27715"/>
</dbReference>
<feature type="disulfide bond" evidence="8">
    <location>
        <begin position="150"/>
        <end position="159"/>
    </location>
</feature>
<name>A0A8W8LEN2_MAGGI</name>
<dbReference type="InterPro" id="IPR000742">
    <property type="entry name" value="EGF"/>
</dbReference>